<gene>
    <name evidence="2" type="ORF">C6P45_000145</name>
</gene>
<name>A0A9P7B9X7_MAUEX</name>
<keyword evidence="3" id="KW-1185">Reference proteome</keyword>
<evidence type="ECO:0000313" key="2">
    <source>
        <dbReference type="EMBL" id="KAG0666973.1"/>
    </source>
</evidence>
<dbReference type="EMBL" id="PUHR01000100">
    <property type="protein sequence ID" value="KAG0666973.1"/>
    <property type="molecule type" value="Genomic_DNA"/>
</dbReference>
<comment type="caution">
    <text evidence="2">The sequence shown here is derived from an EMBL/GenBank/DDBJ whole genome shotgun (WGS) entry which is preliminary data.</text>
</comment>
<evidence type="ECO:0000313" key="3">
    <source>
        <dbReference type="Proteomes" id="UP000750334"/>
    </source>
</evidence>
<keyword evidence="1" id="KW-0812">Transmembrane</keyword>
<evidence type="ECO:0008006" key="4">
    <source>
        <dbReference type="Google" id="ProtNLM"/>
    </source>
</evidence>
<dbReference type="OrthoDB" id="4068068at2759"/>
<feature type="transmembrane region" description="Helical" evidence="1">
    <location>
        <begin position="224"/>
        <end position="242"/>
    </location>
</feature>
<keyword evidence="1" id="KW-1133">Transmembrane helix</keyword>
<dbReference type="AlphaFoldDB" id="A0A9P7B9X7"/>
<feature type="transmembrane region" description="Helical" evidence="1">
    <location>
        <begin position="27"/>
        <end position="48"/>
    </location>
</feature>
<dbReference type="Proteomes" id="UP000750334">
    <property type="component" value="Unassembled WGS sequence"/>
</dbReference>
<accession>A0A9P7B9X7</accession>
<keyword evidence="1" id="KW-0472">Membrane</keyword>
<reference evidence="2 3" key="1">
    <citation type="submission" date="2020-11" db="EMBL/GenBank/DDBJ databases">
        <title>Kefir isolates.</title>
        <authorList>
            <person name="Marcisauskas S."/>
            <person name="Kim Y."/>
            <person name="Blasche S."/>
        </authorList>
    </citation>
    <scope>NUCLEOTIDE SEQUENCE [LARGE SCALE GENOMIC DNA]</scope>
    <source>
        <strain evidence="2 3">OG2</strain>
    </source>
</reference>
<protein>
    <recommendedName>
        <fullName evidence="4">DUF1746 domain-containing protein</fullName>
    </recommendedName>
</protein>
<proteinExistence type="predicted"/>
<sequence length="288" mass="32170">MSQVPSEETEADLRRRKEIYEDRKTDFVQHFVNSLSLLGYIVIVIQFIKFESSFWILLVRASFHSLLTNPFPSYAQLRRIAQRTSSRAASTEGVDMPGGFTNAASVLSSSNRHLGETNGAADPLSEDEEIAVVKKKIRKLLFHGSVTLNIVVFIWNVFHPTYFVEKLGGDHSKEKYLENIPSPFMSGNGLLGGEFRGVAFIQFIGDAIPRSDLWGNINKSGYDFLIILLQYTLFILTCINFGELGYVAPTDLAYTSSDGYDGHVTTVEIDYNKPLDVIINDSPDAPAQ</sequence>
<evidence type="ECO:0000256" key="1">
    <source>
        <dbReference type="SAM" id="Phobius"/>
    </source>
</evidence>
<feature type="transmembrane region" description="Helical" evidence="1">
    <location>
        <begin position="140"/>
        <end position="158"/>
    </location>
</feature>
<organism evidence="2 3">
    <name type="scientific">Maudiozyma exigua</name>
    <name type="common">Yeast</name>
    <name type="synonym">Kazachstania exigua</name>
    <dbReference type="NCBI Taxonomy" id="34358"/>
    <lineage>
        <taxon>Eukaryota</taxon>
        <taxon>Fungi</taxon>
        <taxon>Dikarya</taxon>
        <taxon>Ascomycota</taxon>
        <taxon>Saccharomycotina</taxon>
        <taxon>Saccharomycetes</taxon>
        <taxon>Saccharomycetales</taxon>
        <taxon>Saccharomycetaceae</taxon>
        <taxon>Maudiozyma</taxon>
    </lineage>
</organism>